<dbReference type="Pfam" id="PF00023">
    <property type="entry name" value="Ank"/>
    <property type="match status" value="1"/>
</dbReference>
<dbReference type="InterPro" id="IPR002110">
    <property type="entry name" value="Ankyrin_rpt"/>
</dbReference>
<evidence type="ECO:0000256" key="3">
    <source>
        <dbReference type="PROSITE-ProRule" id="PRU00023"/>
    </source>
</evidence>
<dbReference type="OrthoDB" id="194358at2759"/>
<evidence type="ECO:0000313" key="4">
    <source>
        <dbReference type="Proteomes" id="UP000515158"/>
    </source>
</evidence>
<gene>
    <name evidence="5" type="primary">LOC117646008</name>
</gene>
<dbReference type="Pfam" id="PF12796">
    <property type="entry name" value="Ank_2"/>
    <property type="match status" value="3"/>
</dbReference>
<feature type="repeat" description="ANK" evidence="3">
    <location>
        <begin position="147"/>
        <end position="173"/>
    </location>
</feature>
<dbReference type="RefSeq" id="XP_034242517.1">
    <property type="nucleotide sequence ID" value="XM_034386626.1"/>
</dbReference>
<feature type="repeat" description="ANK" evidence="3">
    <location>
        <begin position="217"/>
        <end position="249"/>
    </location>
</feature>
<name>A0A6P8Z6W7_THRPL</name>
<dbReference type="PANTHER" id="PTHR24198">
    <property type="entry name" value="ANKYRIN REPEAT AND PROTEIN KINASE DOMAIN-CONTAINING PROTEIN"/>
    <property type="match status" value="1"/>
</dbReference>
<dbReference type="InterPro" id="IPR036770">
    <property type="entry name" value="Ankyrin_rpt-contain_sf"/>
</dbReference>
<feature type="repeat" description="ANK" evidence="3">
    <location>
        <begin position="39"/>
        <end position="59"/>
    </location>
</feature>
<keyword evidence="4" id="KW-1185">Reference proteome</keyword>
<dbReference type="PRINTS" id="PR01415">
    <property type="entry name" value="ANKYRIN"/>
</dbReference>
<evidence type="ECO:0000256" key="2">
    <source>
        <dbReference type="ARBA" id="ARBA00023043"/>
    </source>
</evidence>
<keyword evidence="2 3" id="KW-0040">ANK repeat</keyword>
<proteinExistence type="predicted"/>
<reference evidence="5" key="1">
    <citation type="submission" date="2025-08" db="UniProtKB">
        <authorList>
            <consortium name="RefSeq"/>
        </authorList>
    </citation>
    <scope>IDENTIFICATION</scope>
    <source>
        <tissue evidence="5">Total insect</tissue>
    </source>
</reference>
<organism evidence="5">
    <name type="scientific">Thrips palmi</name>
    <name type="common">Melon thrips</name>
    <dbReference type="NCBI Taxonomy" id="161013"/>
    <lineage>
        <taxon>Eukaryota</taxon>
        <taxon>Metazoa</taxon>
        <taxon>Ecdysozoa</taxon>
        <taxon>Arthropoda</taxon>
        <taxon>Hexapoda</taxon>
        <taxon>Insecta</taxon>
        <taxon>Pterygota</taxon>
        <taxon>Neoptera</taxon>
        <taxon>Paraneoptera</taxon>
        <taxon>Thysanoptera</taxon>
        <taxon>Terebrantia</taxon>
        <taxon>Thripoidea</taxon>
        <taxon>Thripidae</taxon>
        <taxon>Thrips</taxon>
    </lineage>
</organism>
<accession>A0A6P8Z6W7</accession>
<dbReference type="SMART" id="SM00248">
    <property type="entry name" value="ANK"/>
    <property type="match status" value="7"/>
</dbReference>
<feature type="repeat" description="ANK" evidence="3">
    <location>
        <begin position="283"/>
        <end position="315"/>
    </location>
</feature>
<dbReference type="PANTHER" id="PTHR24198:SF185">
    <property type="entry name" value="ANKYRIN-3"/>
    <property type="match status" value="1"/>
</dbReference>
<dbReference type="PROSITE" id="PS50088">
    <property type="entry name" value="ANK_REPEAT"/>
    <property type="match status" value="6"/>
</dbReference>
<dbReference type="SUPFAM" id="SSF48403">
    <property type="entry name" value="Ankyrin repeat"/>
    <property type="match status" value="2"/>
</dbReference>
<feature type="repeat" description="ANK" evidence="3">
    <location>
        <begin position="183"/>
        <end position="216"/>
    </location>
</feature>
<feature type="repeat" description="ANK" evidence="3">
    <location>
        <begin position="76"/>
        <end position="108"/>
    </location>
</feature>
<dbReference type="GeneID" id="117646008"/>
<dbReference type="InParanoid" id="A0A6P8Z6W7"/>
<dbReference type="Gene3D" id="1.25.40.20">
    <property type="entry name" value="Ankyrin repeat-containing domain"/>
    <property type="match status" value="2"/>
</dbReference>
<evidence type="ECO:0000256" key="1">
    <source>
        <dbReference type="ARBA" id="ARBA00022737"/>
    </source>
</evidence>
<dbReference type="Proteomes" id="UP000515158">
    <property type="component" value="Unplaced"/>
</dbReference>
<dbReference type="AlphaFoldDB" id="A0A6P8Z6W7"/>
<protein>
    <submittedName>
        <fullName evidence="5">Ankyrin repeat domain-containing protein 16-like</fullName>
    </submittedName>
</protein>
<dbReference type="KEGG" id="tpal:117646008"/>
<evidence type="ECO:0000313" key="5">
    <source>
        <dbReference type="RefSeq" id="XP_034242517.1"/>
    </source>
</evidence>
<dbReference type="PROSITE" id="PS50297">
    <property type="entry name" value="ANK_REP_REGION"/>
    <property type="match status" value="6"/>
</dbReference>
<keyword evidence="1" id="KW-0677">Repeat</keyword>
<dbReference type="GO" id="GO:0005737">
    <property type="term" value="C:cytoplasm"/>
    <property type="evidence" value="ECO:0007669"/>
    <property type="project" value="TreeGrafter"/>
</dbReference>
<sequence length="342" mass="36836">MSNDMKSRILGLARKAKISEMEQTLQSAGVHWIECRYPSGDTPLHVAAQSGNIPVLRYLSEVCNSETNHVDITNLAGKTALHEACQNSQPEAVAYLLSKGANARAIKQADWTPLMLACTKTGKKALACCQLLLENGGSALLRDKNKDGWNSIHVAVREGDTSIVKLLLEADPDCKEVTMRSNNGRTPLHTAALHGCTEVVKQLLNISAVDLNSKDSCGATPVHDAVRSGNVETFTTLVTAGANLSLLNKEGYGVHHMAAQAGQCQMLETLSGLIKSDDGLGSFKTTPLHCAVRAGQIKSVETLLAMGADPTKLDSWGRSCHDILPERNTPEIKSMLDNFQQR</sequence>